<dbReference type="RefSeq" id="WP_019275894.1">
    <property type="nucleotide sequence ID" value="NZ_CP009617.1"/>
</dbReference>
<dbReference type="GeneID" id="93941544"/>
<keyword evidence="4" id="KW-0378">Hydrolase</keyword>
<keyword evidence="1" id="KW-0175">Coiled coil</keyword>
<dbReference type="PANTHER" id="PTHR38037:SF2">
    <property type="entry name" value="ATP-DEPENDENT ZINC PROTEASE DOMAIN-CONTAINING PROTEIN-RELATED"/>
    <property type="match status" value="1"/>
</dbReference>
<dbReference type="Proteomes" id="UP000576645">
    <property type="component" value="Unassembled WGS sequence"/>
</dbReference>
<evidence type="ECO:0000313" key="7">
    <source>
        <dbReference type="Proteomes" id="UP000576645"/>
    </source>
</evidence>
<dbReference type="InterPro" id="IPR021109">
    <property type="entry name" value="Peptidase_aspartic_dom_sf"/>
</dbReference>
<dbReference type="EMBL" id="VTXP01000004">
    <property type="protein sequence ID" value="NOJ22650.1"/>
    <property type="molecule type" value="Genomic_DNA"/>
</dbReference>
<keyword evidence="4" id="KW-0645">Protease</keyword>
<feature type="domain" description="Retropepsin-like aspartic endopeptidase" evidence="2">
    <location>
        <begin position="107"/>
        <end position="243"/>
    </location>
</feature>
<gene>
    <name evidence="5" type="ORF">F0238_07855</name>
    <name evidence="3" type="ORF">IX92_10015</name>
    <name evidence="4" type="ORF">TW71_03245</name>
</gene>
<dbReference type="EMBL" id="CP009617">
    <property type="protein sequence ID" value="AIW19368.1"/>
    <property type="molecule type" value="Genomic_DNA"/>
</dbReference>
<dbReference type="Pfam" id="PF05618">
    <property type="entry name" value="Zn_protease"/>
    <property type="match status" value="1"/>
</dbReference>
<dbReference type="AlphaFoldDB" id="A0A0A0SR00"/>
<evidence type="ECO:0000313" key="6">
    <source>
        <dbReference type="Proteomes" id="UP000030081"/>
    </source>
</evidence>
<reference evidence="3 6" key="1">
    <citation type="submission" date="2014-10" db="EMBL/GenBank/DDBJ databases">
        <title>The Complete Genome Sequence for the Shellfish Pathogen Vibrio coralliilyticus RE98 Isolated from a Shellfish Hatchery.</title>
        <authorList>
            <person name="Richards G.P."/>
            <person name="Bono J.L."/>
            <person name="Watson M.A."/>
            <person name="Needleman D.S."/>
        </authorList>
    </citation>
    <scope>NUCLEOTIDE SEQUENCE [LARGE SCALE GENOMIC DNA]</scope>
    <source>
        <strain evidence="3 6">RE98</strain>
    </source>
</reference>
<proteinExistence type="predicted"/>
<sequence>MFTKLTPVIAIALLSGCTLTNSEQYHQETLAAIQSSETNLTQKFTRLESQVSDQAEHIENLQSKVDMLDKELMKFKYEAMAEVKKKREPVLVPTQVQVQAAPTQDVVLGEIEKVTIDSIKQAFDTRIDTGAATSSLNAVDIEEFERNGKNWVRFHLSDGETALDDTNWIEAPIIRFVKIRQATSDKMERRAVVELWVRLGKIHEKTQFTLADRSQMTHPVLLGREFIRDIAVVDVSKQYIQTKNEQIQ</sequence>
<keyword evidence="6" id="KW-1185">Reference proteome</keyword>
<dbReference type="Gene3D" id="2.40.70.10">
    <property type="entry name" value="Acid Proteases"/>
    <property type="match status" value="1"/>
</dbReference>
<dbReference type="PROSITE" id="PS51257">
    <property type="entry name" value="PROKAR_LIPOPROTEIN"/>
    <property type="match status" value="1"/>
</dbReference>
<dbReference type="PANTHER" id="PTHR38037">
    <property type="entry name" value="ZN_PROTEASE DOMAIN-CONTAINING PROTEIN"/>
    <property type="match status" value="1"/>
</dbReference>
<dbReference type="KEGG" id="vcy:IX92_10015"/>
<evidence type="ECO:0000313" key="3">
    <source>
        <dbReference type="EMBL" id="AIW19368.1"/>
    </source>
</evidence>
<accession>A0A0A0SR00</accession>
<evidence type="ECO:0000313" key="5">
    <source>
        <dbReference type="EMBL" id="NOJ22650.1"/>
    </source>
</evidence>
<feature type="coiled-coil region" evidence="1">
    <location>
        <begin position="44"/>
        <end position="78"/>
    </location>
</feature>
<dbReference type="GO" id="GO:0006508">
    <property type="term" value="P:proteolysis"/>
    <property type="evidence" value="ECO:0007669"/>
    <property type="project" value="UniProtKB-KW"/>
</dbReference>
<name>A0A0A0SR00_9VIBR</name>
<reference evidence="5 7" key="3">
    <citation type="submission" date="2019-09" db="EMBL/GenBank/DDBJ databases">
        <title>Draft genome sequencing and comparative genomics of hatchery-associated Vibrios.</title>
        <authorList>
            <person name="Kehlet-Delgado H."/>
            <person name="Mueller R.S."/>
        </authorList>
    </citation>
    <scope>NUCLEOTIDE SEQUENCE [LARGE SCALE GENOMIC DNA]</scope>
    <source>
        <strain evidence="5 7">09-121-3</strain>
    </source>
</reference>
<organism evidence="4">
    <name type="scientific">Vibrio coralliilyticus</name>
    <dbReference type="NCBI Taxonomy" id="190893"/>
    <lineage>
        <taxon>Bacteria</taxon>
        <taxon>Pseudomonadati</taxon>
        <taxon>Pseudomonadota</taxon>
        <taxon>Gammaproteobacteria</taxon>
        <taxon>Vibrionales</taxon>
        <taxon>Vibrionaceae</taxon>
        <taxon>Vibrio</taxon>
    </lineage>
</organism>
<dbReference type="InterPro" id="IPR008503">
    <property type="entry name" value="Asp_endopeptidase"/>
</dbReference>
<dbReference type="EMBL" id="JXXR01000001">
    <property type="protein sequence ID" value="KJY78052.1"/>
    <property type="molecule type" value="Genomic_DNA"/>
</dbReference>
<dbReference type="OrthoDB" id="8546610at2"/>
<evidence type="ECO:0000313" key="4">
    <source>
        <dbReference type="EMBL" id="KJY78052.1"/>
    </source>
</evidence>
<evidence type="ECO:0000259" key="2">
    <source>
        <dbReference type="Pfam" id="PF05618"/>
    </source>
</evidence>
<dbReference type="GO" id="GO:0008233">
    <property type="term" value="F:peptidase activity"/>
    <property type="evidence" value="ECO:0007669"/>
    <property type="project" value="UniProtKB-KW"/>
</dbReference>
<dbReference type="STRING" id="190893.BA953_14360"/>
<protein>
    <submittedName>
        <fullName evidence="4">ATP-dependent Zn protease</fullName>
    </submittedName>
    <submittedName>
        <fullName evidence="5">ATP-dependent zinc protease</fullName>
    </submittedName>
</protein>
<dbReference type="SUPFAM" id="SSF50630">
    <property type="entry name" value="Acid proteases"/>
    <property type="match status" value="1"/>
</dbReference>
<reference evidence="4" key="2">
    <citation type="journal article" date="2015" name="BMC Genomics">
        <title>Genome mining reveals unlocked bioactive potential of marine Gram-negative bacteria.</title>
        <authorList>
            <person name="Machado H."/>
            <person name="Sonnenschein E.C."/>
            <person name="Melchiorsen J."/>
            <person name="Gram L."/>
        </authorList>
    </citation>
    <scope>NUCLEOTIDE SEQUENCE</scope>
    <source>
        <strain evidence="4">S2052</strain>
    </source>
</reference>
<evidence type="ECO:0000256" key="1">
    <source>
        <dbReference type="SAM" id="Coils"/>
    </source>
</evidence>
<dbReference type="Proteomes" id="UP000030081">
    <property type="component" value="Chromosome 1"/>
</dbReference>